<dbReference type="PRINTS" id="PR00469">
    <property type="entry name" value="PNDRDTASEII"/>
</dbReference>
<evidence type="ECO:0000313" key="3">
    <source>
        <dbReference type="EMBL" id="GGS22044.1"/>
    </source>
</evidence>
<sequence length="491" mass="51477">MESVPSSPPAAHPTPPQELLPPMTAHEASVEANRCLYCYDAPCLQACPTHIDIPTFIRKIATGNLRGSARTILESNFLGGTCARVCPVQELCEGACVLGPDHTPIQIGRLQRHAVDHVQERGIQLFTPAPATGHRVAVVGSGPAGISASAELAKAGHEVTLYEKRDLGGGLSTYGIIVLREPVEVALREVQAARDLGVNVVTGHELTTRAGLDDLLTANDAVILALGLGAVPALGIPGEDHILDGLQVIEASKMEQPTGVGTRAVIIGAGNTAVDAATIARRSGADTLMVYRRTEREMTAYHHEYLFALSEGITFSFLTQPVEVLHEGGQVTGLRCVRMGLGAPDASGRARPEPIPGSDFVIPCDTVISAIGQEKPALAATLGLDLDGGYIRVDDTLQTSLPRVYAAGDCVRARGNASTVMAVQDGKIAAASIERALGRTPHVTLKPTPPAEVREHPLYIEAHGPVPTSPNQTAAQSAPLAHAPVTEAHHG</sequence>
<name>A0ABQ2SFV1_9DEIO</name>
<organism evidence="3 4">
    <name type="scientific">Deinococcus knuensis</name>
    <dbReference type="NCBI Taxonomy" id="1837380"/>
    <lineage>
        <taxon>Bacteria</taxon>
        <taxon>Thermotogati</taxon>
        <taxon>Deinococcota</taxon>
        <taxon>Deinococci</taxon>
        <taxon>Deinococcales</taxon>
        <taxon>Deinococcaceae</taxon>
        <taxon>Deinococcus</taxon>
    </lineage>
</organism>
<proteinExistence type="predicted"/>
<evidence type="ECO:0000313" key="4">
    <source>
        <dbReference type="Proteomes" id="UP000620633"/>
    </source>
</evidence>
<dbReference type="SUPFAM" id="SSF46548">
    <property type="entry name" value="alpha-helical ferredoxin"/>
    <property type="match status" value="1"/>
</dbReference>
<dbReference type="Gene3D" id="1.10.1060.10">
    <property type="entry name" value="Alpha-helical ferredoxin"/>
    <property type="match status" value="1"/>
</dbReference>
<dbReference type="PRINTS" id="PR00368">
    <property type="entry name" value="FADPNR"/>
</dbReference>
<keyword evidence="4" id="KW-1185">Reference proteome</keyword>
<dbReference type="SUPFAM" id="SSF51971">
    <property type="entry name" value="Nucleotide-binding domain"/>
    <property type="match status" value="1"/>
</dbReference>
<dbReference type="Gene3D" id="3.40.50.720">
    <property type="entry name" value="NAD(P)-binding Rossmann-like Domain"/>
    <property type="match status" value="1"/>
</dbReference>
<dbReference type="PANTHER" id="PTHR42783:SF3">
    <property type="entry name" value="GLUTAMATE SYNTHASE [NADPH] SMALL CHAIN-RELATED"/>
    <property type="match status" value="1"/>
</dbReference>
<comment type="caution">
    <text evidence="3">The sequence shown here is derived from an EMBL/GenBank/DDBJ whole genome shotgun (WGS) entry which is preliminary data.</text>
</comment>
<dbReference type="EMBL" id="BMQO01000003">
    <property type="protein sequence ID" value="GGS22044.1"/>
    <property type="molecule type" value="Genomic_DNA"/>
</dbReference>
<dbReference type="InterPro" id="IPR017896">
    <property type="entry name" value="4Fe4S_Fe-S-bd"/>
</dbReference>
<dbReference type="Pfam" id="PF07992">
    <property type="entry name" value="Pyr_redox_2"/>
    <property type="match status" value="1"/>
</dbReference>
<dbReference type="InterPro" id="IPR028261">
    <property type="entry name" value="DPD_II"/>
</dbReference>
<dbReference type="RefSeq" id="WP_229779152.1">
    <property type="nucleotide sequence ID" value="NZ_BMQO01000003.1"/>
</dbReference>
<dbReference type="Pfam" id="PF14691">
    <property type="entry name" value="Fer4_20"/>
    <property type="match status" value="1"/>
</dbReference>
<gene>
    <name evidence="3" type="ORF">GCM10008961_11890</name>
</gene>
<dbReference type="InterPro" id="IPR009051">
    <property type="entry name" value="Helical_ferredxn"/>
</dbReference>
<evidence type="ECO:0000256" key="1">
    <source>
        <dbReference type="SAM" id="MobiDB-lite"/>
    </source>
</evidence>
<dbReference type="InterPro" id="IPR023753">
    <property type="entry name" value="FAD/NAD-binding_dom"/>
</dbReference>
<feature type="region of interest" description="Disordered" evidence="1">
    <location>
        <begin position="1"/>
        <end position="21"/>
    </location>
</feature>
<protein>
    <submittedName>
        <fullName evidence="3">Dihydropyrimidine dehydrogenase subunit A</fullName>
    </submittedName>
</protein>
<dbReference type="PANTHER" id="PTHR42783">
    <property type="entry name" value="GLUTAMATE SYNTHASE [NADPH] SMALL CHAIN"/>
    <property type="match status" value="1"/>
</dbReference>
<dbReference type="PROSITE" id="PS51379">
    <property type="entry name" value="4FE4S_FER_2"/>
    <property type="match status" value="1"/>
</dbReference>
<reference evidence="4" key="1">
    <citation type="journal article" date="2019" name="Int. J. Syst. Evol. Microbiol.">
        <title>The Global Catalogue of Microorganisms (GCM) 10K type strain sequencing project: providing services to taxonomists for standard genome sequencing and annotation.</title>
        <authorList>
            <consortium name="The Broad Institute Genomics Platform"/>
            <consortium name="The Broad Institute Genome Sequencing Center for Infectious Disease"/>
            <person name="Wu L."/>
            <person name="Ma J."/>
        </authorList>
    </citation>
    <scope>NUCLEOTIDE SEQUENCE [LARGE SCALE GENOMIC DNA]</scope>
    <source>
        <strain evidence="4">JCM 31406</strain>
    </source>
</reference>
<dbReference type="InterPro" id="IPR036188">
    <property type="entry name" value="FAD/NAD-bd_sf"/>
</dbReference>
<feature type="domain" description="4Fe-4S ferredoxin-type" evidence="2">
    <location>
        <begin position="26"/>
        <end position="59"/>
    </location>
</feature>
<evidence type="ECO:0000259" key="2">
    <source>
        <dbReference type="PROSITE" id="PS51379"/>
    </source>
</evidence>
<feature type="compositionally biased region" description="Pro residues" evidence="1">
    <location>
        <begin position="1"/>
        <end position="19"/>
    </location>
</feature>
<dbReference type="Proteomes" id="UP000620633">
    <property type="component" value="Unassembled WGS sequence"/>
</dbReference>
<accession>A0ABQ2SFV1</accession>
<feature type="region of interest" description="Disordered" evidence="1">
    <location>
        <begin position="466"/>
        <end position="491"/>
    </location>
</feature>
<dbReference type="Gene3D" id="3.50.50.60">
    <property type="entry name" value="FAD/NAD(P)-binding domain"/>
    <property type="match status" value="2"/>
</dbReference>